<feature type="transmembrane region" description="Helical" evidence="1">
    <location>
        <begin position="33"/>
        <end position="53"/>
    </location>
</feature>
<accession>H5SN08</accession>
<organism evidence="2">
    <name type="scientific">uncultured Acetothermia bacterium</name>
    <dbReference type="NCBI Taxonomy" id="236499"/>
    <lineage>
        <taxon>Bacteria</taxon>
        <taxon>Candidatus Bipolaricaulota</taxon>
        <taxon>environmental samples</taxon>
    </lineage>
</organism>
<keyword evidence="1" id="KW-0812">Transmembrane</keyword>
<keyword evidence="1" id="KW-1133">Transmembrane helix</keyword>
<proteinExistence type="predicted"/>
<reference evidence="2" key="1">
    <citation type="journal article" date="2005" name="Environ. Microbiol.">
        <title>Genetic and functional properties of uncultivated thermophilic crenarchaeotes from a subsurface gold mine as revealed by analysis of genome fragments.</title>
        <authorList>
            <person name="Nunoura T."/>
            <person name="Hirayama H."/>
            <person name="Takami H."/>
            <person name="Oida H."/>
            <person name="Nishi S."/>
            <person name="Shimamura S."/>
            <person name="Suzuki Y."/>
            <person name="Inagaki F."/>
            <person name="Takai K."/>
            <person name="Nealson K.H."/>
            <person name="Horikoshi K."/>
        </authorList>
    </citation>
    <scope>NUCLEOTIDE SEQUENCE</scope>
</reference>
<gene>
    <name evidence="2" type="ORF">HGMM_F51D07C25</name>
</gene>
<sequence>MRGTAMPAPQGSFIPNALLILGLSQRIVKRARVVLVVGLLAGLALPLAAQVPLCVLELWTDSSVYSLGQTVSVFARLQVGEEPITGARFKVETRAPGDRAFTVSTSGELSGELNLQPNFRWEGFLLNLPSRTGQGLLALTGFYTIIGTLFDPPSGQVYCEDRKEFAIQSPWGQKPTTKTLLVSSQRTEFTEPFVSKLAAWLEAAYKTRVQTVYQEGLYLGYRKGDYKDYDVIVYYGIDYQQPPPLDFLDDIANGEEITKKRVVWIGYHLDRLGEAQKNLGFQFAEQVSDPRETRLVYTYSNTDYIMRHTERSFVEITDRNLARVHATVGGRPIIVSSKHRTSPENGEYFYFVGFHPTAYVMTAGAHLVFLDILNEVYGINRGKIALVRLEDIHPRSSISALLSVTDYLKSEKVPFTLSLIPFYVDGADRTSITQESAFRTAVKQALLNGGELVVHGASHQFDGKTAEDWEFWDEKTDKPIGGAEYAEQRVKLALTEIQKAGLAPHTIGWETPHYKASEAHYAVFEKYFGFLFEPHRQFELAFVPYVIETTSSVYIGTPLGFVQNDVDISRITLEAEKLAGLKYGAIAAFFYHPFLGVDRLRALVTTLKKQGWQFQLASRLIGPIRVQFPEKP</sequence>
<protein>
    <submittedName>
        <fullName evidence="2">Hypothetical conserved protein</fullName>
    </submittedName>
</protein>
<dbReference type="Pfam" id="PF10096">
    <property type="entry name" value="DUF2334"/>
    <property type="match status" value="1"/>
</dbReference>
<evidence type="ECO:0000256" key="1">
    <source>
        <dbReference type="SAM" id="Phobius"/>
    </source>
</evidence>
<reference evidence="2" key="2">
    <citation type="journal article" date="2012" name="PLoS ONE">
        <title>A Deeply Branching Thermophilic Bacterium with an Ancient Acetyl-CoA Pathway Dominates a Subsurface Ecosystem.</title>
        <authorList>
            <person name="Takami H."/>
            <person name="Noguchi H."/>
            <person name="Takaki Y."/>
            <person name="Uchiyama I."/>
            <person name="Toyoda A."/>
            <person name="Nishi S."/>
            <person name="Chee G.-J."/>
            <person name="Arai W."/>
            <person name="Nunoura T."/>
            <person name="Itoh T."/>
            <person name="Hattori M."/>
            <person name="Takai K."/>
        </authorList>
    </citation>
    <scope>NUCLEOTIDE SEQUENCE</scope>
</reference>
<dbReference type="AlphaFoldDB" id="H5SN08"/>
<evidence type="ECO:0000313" key="2">
    <source>
        <dbReference type="EMBL" id="BAL57544.1"/>
    </source>
</evidence>
<dbReference type="EMBL" id="AP011778">
    <property type="protein sequence ID" value="BAL57544.1"/>
    <property type="molecule type" value="Genomic_DNA"/>
</dbReference>
<dbReference type="InterPro" id="IPR018763">
    <property type="entry name" value="DUF2334"/>
</dbReference>
<name>H5SN08_9BACT</name>
<keyword evidence="1" id="KW-0472">Membrane</keyword>